<evidence type="ECO:0000256" key="1">
    <source>
        <dbReference type="SAM" id="MobiDB-lite"/>
    </source>
</evidence>
<feature type="compositionally biased region" description="Polar residues" evidence="1">
    <location>
        <begin position="584"/>
        <end position="593"/>
    </location>
</feature>
<dbReference type="EMBL" id="OOIL02000603">
    <property type="protein sequence ID" value="VFQ67415.1"/>
    <property type="molecule type" value="Genomic_DNA"/>
</dbReference>
<feature type="compositionally biased region" description="Polar residues" evidence="1">
    <location>
        <begin position="325"/>
        <end position="337"/>
    </location>
</feature>
<evidence type="ECO:0000313" key="3">
    <source>
        <dbReference type="Proteomes" id="UP000595140"/>
    </source>
</evidence>
<feature type="region of interest" description="Disordered" evidence="1">
    <location>
        <begin position="134"/>
        <end position="154"/>
    </location>
</feature>
<feature type="compositionally biased region" description="Polar residues" evidence="1">
    <location>
        <begin position="258"/>
        <end position="274"/>
    </location>
</feature>
<sequence>MEANTSTAAATYNDGEQHRGAGGKFKKPPSRKPPPSPYARPLAAPVNKAGSGGWLSKLVDPAYRLISGTATRIIPSFLSRATSDALPLLPITTSNEGEEVIPSAKYEEKCTSTSAAFVSSIRMDANELIEKENGISQDQNQGQDRPENSHDDSEISRIEQLMKGKSFSREEIIRLTELLKERATDDLEKDKSSMISGRDSEGVLFLHGTPRKATESTEDVNRVLRGPLTPLPQTKVKDEIGASPIDVAKAYMGSRMADQSPSHRSFLTKGQQDPENAYKNFVPPPLPKPSPCWPGTMASERNQSLNTPQNQRSRYGLHDFPRTPYSRTLLSKSRTNSRGLDFSVQSSQQSPMSACTQERAKTAVFDQGYGSVGPIRRIRNKLGTEPQPKKSIFLNPSKAASEIEKSLVPKTFLPSLTKNKEIGHTEETSKTVQNEASRIILEHISRHKPTPKEKAYELNLATSHARPSENADLKRTELGSTKSLKGENSDKGTVQRSFGDSSLDVSNSNAGPSSFSTDSQLNIFSPPSSIPNSYKNPLTDIVPRETPQNRSSFHQQQSNGQNASSTSALSDPAGPNPEKETAPHSHTSGTKPNLTAIAINKPDLRNNIFSNSTTPPMGFTFPVPASSGALSEPPTPSMPSSSAAKIAPSDDTVPSFSFGNGKSSRALVFSFPSTSSLSAPADATDAIKFNFGGGDGKTRLCFNAAVC</sequence>
<gene>
    <name evidence="2" type="ORF">CCAM_LOCUS9191</name>
</gene>
<dbReference type="AlphaFoldDB" id="A0A484KSE0"/>
<reference evidence="2 3" key="1">
    <citation type="submission" date="2018-04" db="EMBL/GenBank/DDBJ databases">
        <authorList>
            <person name="Vogel A."/>
        </authorList>
    </citation>
    <scope>NUCLEOTIDE SEQUENCE [LARGE SCALE GENOMIC DNA]</scope>
</reference>
<feature type="compositionally biased region" description="Basic and acidic residues" evidence="1">
    <location>
        <begin position="466"/>
        <end position="477"/>
    </location>
</feature>
<feature type="compositionally biased region" description="Polar residues" evidence="1">
    <location>
        <begin position="134"/>
        <end position="143"/>
    </location>
</feature>
<accession>A0A484KSE0</accession>
<feature type="compositionally biased region" description="Polar residues" evidence="1">
    <location>
        <begin position="491"/>
        <end position="521"/>
    </location>
</feature>
<evidence type="ECO:0008006" key="4">
    <source>
        <dbReference type="Google" id="ProtNLM"/>
    </source>
</evidence>
<dbReference type="GO" id="GO:0005635">
    <property type="term" value="C:nuclear envelope"/>
    <property type="evidence" value="ECO:0007669"/>
    <property type="project" value="TreeGrafter"/>
</dbReference>
<evidence type="ECO:0000313" key="2">
    <source>
        <dbReference type="EMBL" id="VFQ67415.1"/>
    </source>
</evidence>
<feature type="compositionally biased region" description="Pro residues" evidence="1">
    <location>
        <begin position="282"/>
        <end position="292"/>
    </location>
</feature>
<feature type="region of interest" description="Disordered" evidence="1">
    <location>
        <begin position="258"/>
        <end position="337"/>
    </location>
</feature>
<keyword evidence="3" id="KW-1185">Reference proteome</keyword>
<feature type="compositionally biased region" description="Polar residues" evidence="1">
    <location>
        <begin position="1"/>
        <end position="10"/>
    </location>
</feature>
<feature type="compositionally biased region" description="Low complexity" evidence="1">
    <location>
        <begin position="522"/>
        <end position="533"/>
    </location>
</feature>
<dbReference type="Proteomes" id="UP000595140">
    <property type="component" value="Unassembled WGS sequence"/>
</dbReference>
<dbReference type="PANTHER" id="PTHR33416">
    <property type="entry name" value="NUCLEAR PORE COMPLEX PROTEIN NUP1"/>
    <property type="match status" value="1"/>
</dbReference>
<feature type="compositionally biased region" description="Polar residues" evidence="1">
    <location>
        <begin position="299"/>
        <end position="313"/>
    </location>
</feature>
<feature type="region of interest" description="Disordered" evidence="1">
    <location>
        <begin position="462"/>
        <end position="593"/>
    </location>
</feature>
<protein>
    <recommendedName>
        <fullName evidence="4">Nuclear pore complex protein NUP1</fullName>
    </recommendedName>
</protein>
<feature type="region of interest" description="Disordered" evidence="1">
    <location>
        <begin position="1"/>
        <end position="45"/>
    </location>
</feature>
<proteinExistence type="predicted"/>
<feature type="compositionally biased region" description="Basic and acidic residues" evidence="1">
    <location>
        <begin position="144"/>
        <end position="154"/>
    </location>
</feature>
<organism evidence="2 3">
    <name type="scientific">Cuscuta campestris</name>
    <dbReference type="NCBI Taxonomy" id="132261"/>
    <lineage>
        <taxon>Eukaryota</taxon>
        <taxon>Viridiplantae</taxon>
        <taxon>Streptophyta</taxon>
        <taxon>Embryophyta</taxon>
        <taxon>Tracheophyta</taxon>
        <taxon>Spermatophyta</taxon>
        <taxon>Magnoliopsida</taxon>
        <taxon>eudicotyledons</taxon>
        <taxon>Gunneridae</taxon>
        <taxon>Pentapetalae</taxon>
        <taxon>asterids</taxon>
        <taxon>lamiids</taxon>
        <taxon>Solanales</taxon>
        <taxon>Convolvulaceae</taxon>
        <taxon>Cuscuteae</taxon>
        <taxon>Cuscuta</taxon>
        <taxon>Cuscuta subgen. Grammica</taxon>
        <taxon>Cuscuta sect. Cleistogrammica</taxon>
    </lineage>
</organism>
<feature type="compositionally biased region" description="Polar residues" evidence="1">
    <location>
        <begin position="546"/>
        <end position="569"/>
    </location>
</feature>
<dbReference type="PANTHER" id="PTHR33416:SF18">
    <property type="entry name" value="NUCLEOPORIN-LIKE PROTEIN"/>
    <property type="match status" value="1"/>
</dbReference>
<dbReference type="GO" id="GO:0071763">
    <property type="term" value="P:nuclear membrane organization"/>
    <property type="evidence" value="ECO:0007669"/>
    <property type="project" value="TreeGrafter"/>
</dbReference>
<feature type="region of interest" description="Disordered" evidence="1">
    <location>
        <begin position="626"/>
        <end position="646"/>
    </location>
</feature>
<dbReference type="OrthoDB" id="653151at2759"/>
<name>A0A484KSE0_9ASTE</name>